<feature type="compositionally biased region" description="Polar residues" evidence="1">
    <location>
        <begin position="226"/>
        <end position="236"/>
    </location>
</feature>
<proteinExistence type="predicted"/>
<keyword evidence="3" id="KW-1185">Reference proteome</keyword>
<feature type="region of interest" description="Disordered" evidence="1">
    <location>
        <begin position="182"/>
        <end position="251"/>
    </location>
</feature>
<feature type="region of interest" description="Disordered" evidence="1">
    <location>
        <begin position="1"/>
        <end position="25"/>
    </location>
</feature>
<organism evidence="2 3">
    <name type="scientific">Ophiocordyceps unilateralis</name>
    <name type="common">Zombie-ant fungus</name>
    <name type="synonym">Torrubia unilateralis</name>
    <dbReference type="NCBI Taxonomy" id="268505"/>
    <lineage>
        <taxon>Eukaryota</taxon>
        <taxon>Fungi</taxon>
        <taxon>Dikarya</taxon>
        <taxon>Ascomycota</taxon>
        <taxon>Pezizomycotina</taxon>
        <taxon>Sordariomycetes</taxon>
        <taxon>Hypocreomycetidae</taxon>
        <taxon>Hypocreales</taxon>
        <taxon>Ophiocordycipitaceae</taxon>
        <taxon>Ophiocordyceps</taxon>
    </lineage>
</organism>
<sequence length="251" mass="27434">MSSHLARLNNITSPTRAQDVSKKYPELPPNSEVIELLKTLPQSRPFGVFNEGEKPELFRQLCLPLRCLSGTTTTTSRANCSKKHGNIIRRGESHVSFCHSVERGNDGEEHLCGDATDYGLLLFPAILGSIWDRNGLYGAGLQSSIQHLRRLNVKEVSERLEAKKVAKVLLDYHANKVCIANMAPGSHSGGKRGRESQRSGASVTKRQRVNIPTGRTQGLQPAIADNSPQPNIGTTSHSEDEVSTPIPQPVV</sequence>
<dbReference type="AlphaFoldDB" id="A0A2A9PPC9"/>
<dbReference type="Proteomes" id="UP000037136">
    <property type="component" value="Unassembled WGS sequence"/>
</dbReference>
<gene>
    <name evidence="2" type="ORF">XA68_18231</name>
</gene>
<dbReference type="OrthoDB" id="4348461at2759"/>
<feature type="compositionally biased region" description="Polar residues" evidence="1">
    <location>
        <begin position="1"/>
        <end position="18"/>
    </location>
</feature>
<dbReference type="EMBL" id="LAZP02000009">
    <property type="protein sequence ID" value="PFH63094.1"/>
    <property type="molecule type" value="Genomic_DNA"/>
</dbReference>
<evidence type="ECO:0000313" key="2">
    <source>
        <dbReference type="EMBL" id="PFH63094.1"/>
    </source>
</evidence>
<dbReference type="STRING" id="268505.A0A2A9PPC9"/>
<reference evidence="2 3" key="2">
    <citation type="journal article" date="2017" name="Sci. Rep.">
        <title>Ant-infecting Ophiocordyceps genomes reveal a high diversity of potential behavioral manipulation genes and a possible major role for enterotoxins.</title>
        <authorList>
            <person name="de Bekker C."/>
            <person name="Ohm R.A."/>
            <person name="Evans H.C."/>
            <person name="Brachmann A."/>
            <person name="Hughes D.P."/>
        </authorList>
    </citation>
    <scope>NUCLEOTIDE SEQUENCE [LARGE SCALE GENOMIC DNA]</scope>
    <source>
        <strain evidence="2 3">SC16a</strain>
    </source>
</reference>
<name>A0A2A9PPC9_OPHUN</name>
<evidence type="ECO:0000256" key="1">
    <source>
        <dbReference type="SAM" id="MobiDB-lite"/>
    </source>
</evidence>
<accession>A0A2A9PPC9</accession>
<evidence type="ECO:0000313" key="3">
    <source>
        <dbReference type="Proteomes" id="UP000037136"/>
    </source>
</evidence>
<comment type="caution">
    <text evidence="2">The sequence shown here is derived from an EMBL/GenBank/DDBJ whole genome shotgun (WGS) entry which is preliminary data.</text>
</comment>
<protein>
    <submittedName>
        <fullName evidence="2">Uncharacterized protein</fullName>
    </submittedName>
</protein>
<reference evidence="2 3" key="1">
    <citation type="journal article" date="2015" name="BMC Genomics">
        <title>Gene expression during zombie ant biting behavior reflects the complexity underlying fungal parasitic behavioral manipulation.</title>
        <authorList>
            <person name="de Bekker C."/>
            <person name="Ohm R.A."/>
            <person name="Loreto R.G."/>
            <person name="Sebastian A."/>
            <person name="Albert I."/>
            <person name="Merrow M."/>
            <person name="Brachmann A."/>
            <person name="Hughes D.P."/>
        </authorList>
    </citation>
    <scope>NUCLEOTIDE SEQUENCE [LARGE SCALE GENOMIC DNA]</scope>
    <source>
        <strain evidence="2 3">SC16a</strain>
    </source>
</reference>